<name>A0A0B7I2L3_9FLAO</name>
<feature type="domain" description="PpiC" evidence="4">
    <location>
        <begin position="161"/>
        <end position="279"/>
    </location>
</feature>
<proteinExistence type="predicted"/>
<dbReference type="PANTHER" id="PTHR47637">
    <property type="entry name" value="CHAPERONE SURA"/>
    <property type="match status" value="1"/>
</dbReference>
<dbReference type="Pfam" id="PF00639">
    <property type="entry name" value="Rotamase"/>
    <property type="match status" value="2"/>
</dbReference>
<evidence type="ECO:0000256" key="1">
    <source>
        <dbReference type="ARBA" id="ARBA00022729"/>
    </source>
</evidence>
<accession>A0A0B7I2L3</accession>
<keyword evidence="6" id="KW-1185">Reference proteome</keyword>
<dbReference type="RefSeq" id="WP_042343446.1">
    <property type="nucleotide sequence ID" value="NZ_BOQK01000012.1"/>
</dbReference>
<reference evidence="5 6" key="1">
    <citation type="submission" date="2015-01" db="EMBL/GenBank/DDBJ databases">
        <authorList>
            <person name="MANFREDI Pablo"/>
        </authorList>
    </citation>
    <scope>NUCLEOTIDE SEQUENCE [LARGE SCALE GENOMIC DNA]</scope>
    <source>
        <strain evidence="5 6">CcD38</strain>
    </source>
</reference>
<dbReference type="Proteomes" id="UP000045051">
    <property type="component" value="Unassembled WGS sequence"/>
</dbReference>
<dbReference type="InterPro" id="IPR050280">
    <property type="entry name" value="OMP_Chaperone_SurA"/>
</dbReference>
<keyword evidence="2 5" id="KW-0413">Isomerase</keyword>
<organism evidence="5 6">
    <name type="scientific">Capnocytophaga canis</name>
    <dbReference type="NCBI Taxonomy" id="1848903"/>
    <lineage>
        <taxon>Bacteria</taxon>
        <taxon>Pseudomonadati</taxon>
        <taxon>Bacteroidota</taxon>
        <taxon>Flavobacteriia</taxon>
        <taxon>Flavobacteriales</taxon>
        <taxon>Flavobacteriaceae</taxon>
        <taxon>Capnocytophaga</taxon>
    </lineage>
</organism>
<dbReference type="PANTHER" id="PTHR47637:SF1">
    <property type="entry name" value="CHAPERONE SURA"/>
    <property type="match status" value="1"/>
</dbReference>
<dbReference type="GO" id="GO:0003755">
    <property type="term" value="F:peptidyl-prolyl cis-trans isomerase activity"/>
    <property type="evidence" value="ECO:0007669"/>
    <property type="project" value="UniProtKB-KW"/>
</dbReference>
<dbReference type="GeneID" id="97264113"/>
<dbReference type="EC" id="5.2.1.8" evidence="5"/>
<evidence type="ECO:0000313" key="5">
    <source>
        <dbReference type="EMBL" id="CEN44053.1"/>
    </source>
</evidence>
<dbReference type="AlphaFoldDB" id="A0A0B7I2L3"/>
<gene>
    <name evidence="5" type="ORF">CCAND38_150045</name>
</gene>
<keyword evidence="1 3" id="KW-0732">Signal</keyword>
<dbReference type="SUPFAM" id="SSF109998">
    <property type="entry name" value="Triger factor/SurA peptide-binding domain-like"/>
    <property type="match status" value="1"/>
</dbReference>
<feature type="chain" id="PRO_5007763037" evidence="3">
    <location>
        <begin position="21"/>
        <end position="455"/>
    </location>
</feature>
<dbReference type="PROSITE" id="PS50198">
    <property type="entry name" value="PPIC_PPIASE_2"/>
    <property type="match status" value="2"/>
</dbReference>
<evidence type="ECO:0000259" key="4">
    <source>
        <dbReference type="PROSITE" id="PS50198"/>
    </source>
</evidence>
<evidence type="ECO:0000256" key="2">
    <source>
        <dbReference type="PROSITE-ProRule" id="PRU00278"/>
    </source>
</evidence>
<evidence type="ECO:0000313" key="6">
    <source>
        <dbReference type="Proteomes" id="UP000045051"/>
    </source>
</evidence>
<dbReference type="Gene3D" id="3.10.50.40">
    <property type="match status" value="2"/>
</dbReference>
<dbReference type="InterPro" id="IPR027304">
    <property type="entry name" value="Trigger_fact/SurA_dom_sf"/>
</dbReference>
<dbReference type="Gene3D" id="1.10.4030.10">
    <property type="entry name" value="Porin chaperone SurA, peptide-binding domain"/>
    <property type="match status" value="1"/>
</dbReference>
<dbReference type="SUPFAM" id="SSF54534">
    <property type="entry name" value="FKBP-like"/>
    <property type="match status" value="2"/>
</dbReference>
<sequence length="455" mass="52459">MNRKIITAIGMLFFACGLFAQNEEITSSQKRIKVEGVAAVVGDYLILESDIDKAFAELQQQEVDIKNITRCELLGKLMEDRLFAHQAVQDSIPMTDSEVRESVNKRVAFLVERIGSMKKLLEFYNKDNEQDMREELFNLFKLNMLSQRMKGEVVKNVEVTPEEVRLFFNAIPEEERPIFGTELEIAQIVIDPVAPKSEVQKVIDRLNEIKADVEQTGSSFSMKAILYSQDRGTGGEMLTFNRNSPYDKTFKDVAFTLQEGEISKPFESSFGWHIIEMVRIRGKEVSVRHILLVPDVPRTALVEAKEKIEKIKERIDNKEFTFSDAARNFSDEKETKGNGGQLVNPDDLSSRFELTRMEPVLYNRVSKLGDNEVSIAYLDEDANGKKRYKIYQVTNRHEEHKADFVKDYVKIQDLTLKEKQLKTIAKWINEKVEKTHIVVKGTYKDCNFSNNWLKK</sequence>
<dbReference type="EMBL" id="CDOI01000057">
    <property type="protein sequence ID" value="CEN44053.1"/>
    <property type="molecule type" value="Genomic_DNA"/>
</dbReference>
<feature type="signal peptide" evidence="3">
    <location>
        <begin position="1"/>
        <end position="20"/>
    </location>
</feature>
<keyword evidence="2" id="KW-0697">Rotamase</keyword>
<evidence type="ECO:0000256" key="3">
    <source>
        <dbReference type="SAM" id="SignalP"/>
    </source>
</evidence>
<feature type="domain" description="PpiC" evidence="4">
    <location>
        <begin position="282"/>
        <end position="342"/>
    </location>
</feature>
<protein>
    <submittedName>
        <fullName evidence="5">Rotamase surA</fullName>
        <ecNumber evidence="5">5.2.1.8</ecNumber>
    </submittedName>
</protein>
<dbReference type="InterPro" id="IPR046357">
    <property type="entry name" value="PPIase_dom_sf"/>
</dbReference>
<dbReference type="PROSITE" id="PS51257">
    <property type="entry name" value="PROKAR_LIPOPROTEIN"/>
    <property type="match status" value="1"/>
</dbReference>
<dbReference type="InterPro" id="IPR000297">
    <property type="entry name" value="PPIase_PpiC"/>
</dbReference>